<dbReference type="Gene3D" id="3.30.450.20">
    <property type="entry name" value="PAS domain"/>
    <property type="match status" value="1"/>
</dbReference>
<name>A0A545T851_9GAMM</name>
<dbReference type="PRINTS" id="PR00344">
    <property type="entry name" value="BCTRLSENSOR"/>
</dbReference>
<dbReference type="SMART" id="SM00086">
    <property type="entry name" value="PAC"/>
    <property type="match status" value="1"/>
</dbReference>
<dbReference type="InterPro" id="IPR004358">
    <property type="entry name" value="Sig_transdc_His_kin-like_C"/>
</dbReference>
<dbReference type="InterPro" id="IPR003594">
    <property type="entry name" value="HATPase_dom"/>
</dbReference>
<gene>
    <name evidence="9" type="ORF">FKG94_16945</name>
</gene>
<evidence type="ECO:0000256" key="6">
    <source>
        <dbReference type="SAM" id="MobiDB-lite"/>
    </source>
</evidence>
<dbReference type="SUPFAM" id="SSF47384">
    <property type="entry name" value="Homodimeric domain of signal transducing histidine kinase"/>
    <property type="match status" value="1"/>
</dbReference>
<dbReference type="CDD" id="cd00075">
    <property type="entry name" value="HATPase"/>
    <property type="match status" value="1"/>
</dbReference>
<dbReference type="SUPFAM" id="SSF55874">
    <property type="entry name" value="ATPase domain of HSP90 chaperone/DNA topoisomerase II/histidine kinase"/>
    <property type="match status" value="1"/>
</dbReference>
<dbReference type="Proteomes" id="UP000319732">
    <property type="component" value="Unassembled WGS sequence"/>
</dbReference>
<protein>
    <recommendedName>
        <fullName evidence="2">histidine kinase</fullName>
        <ecNumber evidence="2">2.7.13.3</ecNumber>
    </recommendedName>
</protein>
<dbReference type="InterPro" id="IPR035965">
    <property type="entry name" value="PAS-like_dom_sf"/>
</dbReference>
<evidence type="ECO:0000313" key="9">
    <source>
        <dbReference type="EMBL" id="TQV73391.1"/>
    </source>
</evidence>
<evidence type="ECO:0000256" key="1">
    <source>
        <dbReference type="ARBA" id="ARBA00000085"/>
    </source>
</evidence>
<dbReference type="SUPFAM" id="SSF55785">
    <property type="entry name" value="PYP-like sensor domain (PAS domain)"/>
    <property type="match status" value="1"/>
</dbReference>
<evidence type="ECO:0000256" key="3">
    <source>
        <dbReference type="ARBA" id="ARBA00022553"/>
    </source>
</evidence>
<dbReference type="EMBL" id="VHSG01000018">
    <property type="protein sequence ID" value="TQV73391.1"/>
    <property type="molecule type" value="Genomic_DNA"/>
</dbReference>
<dbReference type="InterPro" id="IPR001610">
    <property type="entry name" value="PAC"/>
</dbReference>
<dbReference type="PROSITE" id="PS50109">
    <property type="entry name" value="HIS_KIN"/>
    <property type="match status" value="1"/>
</dbReference>
<dbReference type="PANTHER" id="PTHR43304">
    <property type="entry name" value="PHYTOCHROME-LIKE PROTEIN CPH1"/>
    <property type="match status" value="1"/>
</dbReference>
<evidence type="ECO:0000256" key="4">
    <source>
        <dbReference type="ARBA" id="ARBA00022679"/>
    </source>
</evidence>
<dbReference type="InterPro" id="IPR036890">
    <property type="entry name" value="HATPase_C_sf"/>
</dbReference>
<evidence type="ECO:0000256" key="2">
    <source>
        <dbReference type="ARBA" id="ARBA00012438"/>
    </source>
</evidence>
<dbReference type="Gene3D" id="3.30.565.10">
    <property type="entry name" value="Histidine kinase-like ATPase, C-terminal domain"/>
    <property type="match status" value="1"/>
</dbReference>
<dbReference type="InterPro" id="IPR005467">
    <property type="entry name" value="His_kinase_dom"/>
</dbReference>
<keyword evidence="3" id="KW-0597">Phosphoprotein</keyword>
<keyword evidence="5 9" id="KW-0418">Kinase</keyword>
<dbReference type="Gene3D" id="1.10.287.130">
    <property type="match status" value="1"/>
</dbReference>
<dbReference type="InterPro" id="IPR036097">
    <property type="entry name" value="HisK_dim/P_sf"/>
</dbReference>
<feature type="region of interest" description="Disordered" evidence="6">
    <location>
        <begin position="57"/>
        <end position="93"/>
    </location>
</feature>
<accession>A0A545T851</accession>
<feature type="compositionally biased region" description="Basic and acidic residues" evidence="6">
    <location>
        <begin position="74"/>
        <end position="93"/>
    </location>
</feature>
<comment type="caution">
    <text evidence="9">The sequence shown here is derived from an EMBL/GenBank/DDBJ whole genome shotgun (WGS) entry which is preliminary data.</text>
</comment>
<evidence type="ECO:0000259" key="7">
    <source>
        <dbReference type="PROSITE" id="PS50109"/>
    </source>
</evidence>
<dbReference type="InterPro" id="IPR003661">
    <property type="entry name" value="HisK_dim/P_dom"/>
</dbReference>
<feature type="domain" description="Histidine kinase" evidence="7">
    <location>
        <begin position="152"/>
        <end position="373"/>
    </location>
</feature>
<evidence type="ECO:0000313" key="10">
    <source>
        <dbReference type="Proteomes" id="UP000319732"/>
    </source>
</evidence>
<keyword evidence="4" id="KW-0808">Transferase</keyword>
<dbReference type="CDD" id="cd00082">
    <property type="entry name" value="HisKA"/>
    <property type="match status" value="1"/>
</dbReference>
<dbReference type="EC" id="2.7.13.3" evidence="2"/>
<organism evidence="9 10">
    <name type="scientific">Exilibacterium tricleocarpae</name>
    <dbReference type="NCBI Taxonomy" id="2591008"/>
    <lineage>
        <taxon>Bacteria</taxon>
        <taxon>Pseudomonadati</taxon>
        <taxon>Pseudomonadota</taxon>
        <taxon>Gammaproteobacteria</taxon>
        <taxon>Cellvibrionales</taxon>
        <taxon>Cellvibrionaceae</taxon>
        <taxon>Exilibacterium</taxon>
    </lineage>
</organism>
<feature type="domain" description="PAC" evidence="8">
    <location>
        <begin position="86"/>
        <end position="141"/>
    </location>
</feature>
<evidence type="ECO:0000256" key="5">
    <source>
        <dbReference type="ARBA" id="ARBA00022777"/>
    </source>
</evidence>
<dbReference type="OrthoDB" id="9808408at2"/>
<evidence type="ECO:0000259" key="8">
    <source>
        <dbReference type="PROSITE" id="PS50113"/>
    </source>
</evidence>
<dbReference type="PROSITE" id="PS50113">
    <property type="entry name" value="PAC"/>
    <property type="match status" value="1"/>
</dbReference>
<dbReference type="InterPro" id="IPR052162">
    <property type="entry name" value="Sensor_kinase/Photoreceptor"/>
</dbReference>
<keyword evidence="10" id="KW-1185">Reference proteome</keyword>
<comment type="catalytic activity">
    <reaction evidence="1">
        <text>ATP + protein L-histidine = ADP + protein N-phospho-L-histidine.</text>
        <dbReference type="EC" id="2.7.13.3"/>
    </reaction>
</comment>
<dbReference type="Pfam" id="PF02518">
    <property type="entry name" value="HATPase_c"/>
    <property type="match status" value="1"/>
</dbReference>
<dbReference type="SMART" id="SM00388">
    <property type="entry name" value="HisKA"/>
    <property type="match status" value="1"/>
</dbReference>
<dbReference type="RefSeq" id="WP_142905519.1">
    <property type="nucleotide sequence ID" value="NZ_ML660097.1"/>
</dbReference>
<dbReference type="InterPro" id="IPR000700">
    <property type="entry name" value="PAS-assoc_C"/>
</dbReference>
<dbReference type="AlphaFoldDB" id="A0A545T851"/>
<dbReference type="PANTHER" id="PTHR43304:SF1">
    <property type="entry name" value="PAC DOMAIN-CONTAINING PROTEIN"/>
    <property type="match status" value="1"/>
</dbReference>
<dbReference type="GO" id="GO:0000155">
    <property type="term" value="F:phosphorelay sensor kinase activity"/>
    <property type="evidence" value="ECO:0007669"/>
    <property type="project" value="InterPro"/>
</dbReference>
<proteinExistence type="predicted"/>
<dbReference type="SMART" id="SM00387">
    <property type="entry name" value="HATPase_c"/>
    <property type="match status" value="1"/>
</dbReference>
<sequence>MMADSHPLAREFYDRLRADDQLLEWIEQGASTGIWYRDLERHDHQWLSPRLQLIFGLDDGETPSPPQLPQESRSAQEAEHSGDHPDQPGDRLLRCRHRNGKTIWVRHRQLTIRNADGTPIRSIGVYTDVTAEKLHELELERSNQELSTFAYVASHDLKSPLRAIKQLAAWIEEDLDSVSDSVAENLALMKNRILRMETLLQDLLAYSRIGRLERRTEVVDTLASIKGIFALLDVPPDFRMVTEGDFPCLTTLKAPFEQVMRNLIDNAVKHRKSAAGTVTLSVRENDDFFEFRVTDDGPGIPERFQEKVFEIFQTLQPRDRVEGSGMGLAIVKKIVETHGGSIKLEPVAAAEPAHPDSAGSSGTSFVFTWPKAVVG</sequence>
<dbReference type="Pfam" id="PF00512">
    <property type="entry name" value="HisKA"/>
    <property type="match status" value="1"/>
</dbReference>
<reference evidence="9 10" key="1">
    <citation type="submission" date="2019-06" db="EMBL/GenBank/DDBJ databases">
        <title>Whole genome sequence for Cellvibrionaceae sp. R142.</title>
        <authorList>
            <person name="Wang G."/>
        </authorList>
    </citation>
    <scope>NUCLEOTIDE SEQUENCE [LARGE SCALE GENOMIC DNA]</scope>
    <source>
        <strain evidence="9 10">R142</strain>
    </source>
</reference>